<gene>
    <name evidence="1" type="ORF">CC86DRAFT_154578</name>
</gene>
<organism evidence="1 2">
    <name type="scientific">Ophiobolus disseminans</name>
    <dbReference type="NCBI Taxonomy" id="1469910"/>
    <lineage>
        <taxon>Eukaryota</taxon>
        <taxon>Fungi</taxon>
        <taxon>Dikarya</taxon>
        <taxon>Ascomycota</taxon>
        <taxon>Pezizomycotina</taxon>
        <taxon>Dothideomycetes</taxon>
        <taxon>Pleosporomycetidae</taxon>
        <taxon>Pleosporales</taxon>
        <taxon>Pleosporineae</taxon>
        <taxon>Phaeosphaeriaceae</taxon>
        <taxon>Ophiobolus</taxon>
    </lineage>
</organism>
<dbReference type="AlphaFoldDB" id="A0A6A6ZEB6"/>
<evidence type="ECO:0000313" key="1">
    <source>
        <dbReference type="EMBL" id="KAF2818625.1"/>
    </source>
</evidence>
<accession>A0A6A6ZEB6</accession>
<keyword evidence="2" id="KW-1185">Reference proteome</keyword>
<dbReference type="OrthoDB" id="4167490at2759"/>
<dbReference type="EMBL" id="MU006250">
    <property type="protein sequence ID" value="KAF2818625.1"/>
    <property type="molecule type" value="Genomic_DNA"/>
</dbReference>
<proteinExistence type="predicted"/>
<protein>
    <submittedName>
        <fullName evidence="1">Uncharacterized protein</fullName>
    </submittedName>
</protein>
<reference evidence="1" key="1">
    <citation type="journal article" date="2020" name="Stud. Mycol.">
        <title>101 Dothideomycetes genomes: a test case for predicting lifestyles and emergence of pathogens.</title>
        <authorList>
            <person name="Haridas S."/>
            <person name="Albert R."/>
            <person name="Binder M."/>
            <person name="Bloem J."/>
            <person name="Labutti K."/>
            <person name="Salamov A."/>
            <person name="Andreopoulos B."/>
            <person name="Baker S."/>
            <person name="Barry K."/>
            <person name="Bills G."/>
            <person name="Bluhm B."/>
            <person name="Cannon C."/>
            <person name="Castanera R."/>
            <person name="Culley D."/>
            <person name="Daum C."/>
            <person name="Ezra D."/>
            <person name="Gonzalez J."/>
            <person name="Henrissat B."/>
            <person name="Kuo A."/>
            <person name="Liang C."/>
            <person name="Lipzen A."/>
            <person name="Lutzoni F."/>
            <person name="Magnuson J."/>
            <person name="Mondo S."/>
            <person name="Nolan M."/>
            <person name="Ohm R."/>
            <person name="Pangilinan J."/>
            <person name="Park H.-J."/>
            <person name="Ramirez L."/>
            <person name="Alfaro M."/>
            <person name="Sun H."/>
            <person name="Tritt A."/>
            <person name="Yoshinaga Y."/>
            <person name="Zwiers L.-H."/>
            <person name="Turgeon B."/>
            <person name="Goodwin S."/>
            <person name="Spatafora J."/>
            <person name="Crous P."/>
            <person name="Grigoriev I."/>
        </authorList>
    </citation>
    <scope>NUCLEOTIDE SEQUENCE</scope>
    <source>
        <strain evidence="1">CBS 113818</strain>
    </source>
</reference>
<name>A0A6A6ZEB6_9PLEO</name>
<evidence type="ECO:0000313" key="2">
    <source>
        <dbReference type="Proteomes" id="UP000799424"/>
    </source>
</evidence>
<dbReference type="Proteomes" id="UP000799424">
    <property type="component" value="Unassembled WGS sequence"/>
</dbReference>
<sequence>MSVSPLETLPVELLQPIFFASGHNVALLHASDRISARLSSDFVYTSTCNHYLKNILEDRISQAAAQTSIFASKWMTWAFFKSWVIKTYEPSGCLCGLTPDDGCFDAQWPPNFDNATEMVFSRSHLPRLAFIKARIPKKLLRGPWTPDTVQFLQFLLWITSMTVNWSDSESRQDAIDGRARAIRERNLEAVELFNHNRRLGKVASLETVRFAVLEGGCDRSIVYDTMFTIGMWGPNVALDCDELDRWCEERMSEGNPKGQWLKTKLEELRATRVAYKGTTVGYLSPTGGELDSDAGDYDGGATDRLVVKQHKWNQPRWTQSQWRWRRFRLAYRRRDGEWYLLRRGKVHCLQRVSALS</sequence>